<keyword evidence="3" id="KW-0012">Acyltransferase</keyword>
<feature type="compositionally biased region" description="Polar residues" evidence="4">
    <location>
        <begin position="404"/>
        <end position="431"/>
    </location>
</feature>
<evidence type="ECO:0000256" key="1">
    <source>
        <dbReference type="ARBA" id="ARBA00005531"/>
    </source>
</evidence>
<dbReference type="OrthoDB" id="329835at2759"/>
<dbReference type="PANTHER" id="PTHR11877">
    <property type="entry name" value="HYDROXYMETHYLGLUTARYL-COA SYNTHASE"/>
    <property type="match status" value="1"/>
</dbReference>
<accession>A0A136JJJ2</accession>
<feature type="region of interest" description="Disordered" evidence="4">
    <location>
        <begin position="388"/>
        <end position="458"/>
    </location>
</feature>
<evidence type="ECO:0000256" key="4">
    <source>
        <dbReference type="SAM" id="MobiDB-lite"/>
    </source>
</evidence>
<dbReference type="InterPro" id="IPR016039">
    <property type="entry name" value="Thiolase-like"/>
</dbReference>
<protein>
    <submittedName>
        <fullName evidence="7">Chalcone and stilbene synthase</fullName>
    </submittedName>
</protein>
<evidence type="ECO:0000259" key="6">
    <source>
        <dbReference type="Pfam" id="PF02797"/>
    </source>
</evidence>
<dbReference type="SUPFAM" id="SSF53901">
    <property type="entry name" value="Thiolase-like"/>
    <property type="match status" value="2"/>
</dbReference>
<dbReference type="Gene3D" id="3.40.47.10">
    <property type="match status" value="2"/>
</dbReference>
<dbReference type="Pfam" id="PF00195">
    <property type="entry name" value="Chal_sti_synt_N"/>
    <property type="match status" value="1"/>
</dbReference>
<dbReference type="PANTHER" id="PTHR11877:SF46">
    <property type="entry name" value="TYPE III POLYKETIDE SYNTHASE A"/>
    <property type="match status" value="1"/>
</dbReference>
<dbReference type="Proteomes" id="UP000070501">
    <property type="component" value="Unassembled WGS sequence"/>
</dbReference>
<dbReference type="CDD" id="cd00831">
    <property type="entry name" value="CHS_like"/>
    <property type="match status" value="1"/>
</dbReference>
<reference evidence="8" key="1">
    <citation type="submission" date="2016-02" db="EMBL/GenBank/DDBJ databases">
        <title>Draft genome sequence of Microdochium bolleyi, a fungal endophyte of beachgrass.</title>
        <authorList>
            <consortium name="DOE Joint Genome Institute"/>
            <person name="David A.S."/>
            <person name="May G."/>
            <person name="Haridas S."/>
            <person name="Lim J."/>
            <person name="Wang M."/>
            <person name="Labutti K."/>
            <person name="Lipzen A."/>
            <person name="Barry K."/>
            <person name="Grigoriev I.V."/>
        </authorList>
    </citation>
    <scope>NUCLEOTIDE SEQUENCE [LARGE SCALE GENOMIC DNA]</scope>
    <source>
        <strain evidence="8">J235TASD1</strain>
    </source>
</reference>
<name>A0A136JJJ2_9PEZI</name>
<feature type="domain" description="Chalcone/stilbene synthase N-terminal" evidence="5">
    <location>
        <begin position="67"/>
        <end position="220"/>
    </location>
</feature>
<dbReference type="AlphaFoldDB" id="A0A136JJJ2"/>
<dbReference type="Pfam" id="PF02797">
    <property type="entry name" value="Chal_sti_synt_C"/>
    <property type="match status" value="1"/>
</dbReference>
<evidence type="ECO:0000256" key="2">
    <source>
        <dbReference type="ARBA" id="ARBA00022679"/>
    </source>
</evidence>
<sequence length="458" mass="49001">MALPVELGNLQLSILGLGVQYPPYSLTPGELEKLAKKFYPDSPSMRKVLGINKFTGIEKRSSIGNSDHPLVNQPTAPSIAELHEVFMSDGVPLAVEAARKAMAEAGLTSADITHVVATTCTDSANPGFDYFVMKELGLSHSVEKVLLHGIGCSGGLAALRTAANLALGHTFREKPARILCIALEVSTTLARSELDSIHELQETRIGACLFSDCASVAILSNGLGESRRTPIYSLLGWQHETLPESHDDLGFQVDPHGWKVVLTPNVPKLAMQTMASSFAELVRNSPQLPPDYAEAADFDWAMHPGGATILTGAEKALSLSPEHMRASYDVYINHGNSSSATIFSVLDRFRHKDMDELAPGGRVRDFIVGCAFGPGITVETCMLKRHKTTPSVGDLPTPPDTDSETGASESGDSSDWPSERQGSPISGTPHGTESPGALQANNRDSDFIEEAMSAVELD</sequence>
<dbReference type="InterPro" id="IPR012328">
    <property type="entry name" value="Chalcone/stilbene_synt_C"/>
</dbReference>
<feature type="domain" description="Chalcone/stilbene synthase C-terminal" evidence="6">
    <location>
        <begin position="240"/>
        <end position="384"/>
    </location>
</feature>
<organism evidence="7 8">
    <name type="scientific">Microdochium bolleyi</name>
    <dbReference type="NCBI Taxonomy" id="196109"/>
    <lineage>
        <taxon>Eukaryota</taxon>
        <taxon>Fungi</taxon>
        <taxon>Dikarya</taxon>
        <taxon>Ascomycota</taxon>
        <taxon>Pezizomycotina</taxon>
        <taxon>Sordariomycetes</taxon>
        <taxon>Xylariomycetidae</taxon>
        <taxon>Xylariales</taxon>
        <taxon>Microdochiaceae</taxon>
        <taxon>Microdochium</taxon>
    </lineage>
</organism>
<evidence type="ECO:0000259" key="5">
    <source>
        <dbReference type="Pfam" id="PF00195"/>
    </source>
</evidence>
<dbReference type="STRING" id="196109.A0A136JJJ2"/>
<evidence type="ECO:0000256" key="3">
    <source>
        <dbReference type="RuleBase" id="RU003633"/>
    </source>
</evidence>
<proteinExistence type="inferred from homology"/>
<evidence type="ECO:0000313" key="8">
    <source>
        <dbReference type="Proteomes" id="UP000070501"/>
    </source>
</evidence>
<dbReference type="InterPro" id="IPR001099">
    <property type="entry name" value="Chalcone/stilbene_synt_N"/>
</dbReference>
<gene>
    <name evidence="7" type="ORF">Micbo1qcDRAFT_187226</name>
</gene>
<keyword evidence="8" id="KW-1185">Reference proteome</keyword>
<dbReference type="GO" id="GO:0030639">
    <property type="term" value="P:polyketide biosynthetic process"/>
    <property type="evidence" value="ECO:0007669"/>
    <property type="project" value="TreeGrafter"/>
</dbReference>
<dbReference type="EMBL" id="KQ964245">
    <property type="protein sequence ID" value="KXJ97320.1"/>
    <property type="molecule type" value="Genomic_DNA"/>
</dbReference>
<dbReference type="GO" id="GO:0016747">
    <property type="term" value="F:acyltransferase activity, transferring groups other than amino-acyl groups"/>
    <property type="evidence" value="ECO:0007669"/>
    <property type="project" value="InterPro"/>
</dbReference>
<keyword evidence="2 3" id="KW-0808">Transferase</keyword>
<dbReference type="InParanoid" id="A0A136JJJ2"/>
<dbReference type="InterPro" id="IPR011141">
    <property type="entry name" value="Polyketide_synthase_type-III"/>
</dbReference>
<comment type="similarity">
    <text evidence="1 3">Belongs to the thiolase-like superfamily. Chalcone/stilbene synthases family.</text>
</comment>
<evidence type="ECO:0000313" key="7">
    <source>
        <dbReference type="EMBL" id="KXJ97320.1"/>
    </source>
</evidence>